<gene>
    <name evidence="3" type="ORF">GCM10007160_23970</name>
</gene>
<feature type="transmembrane region" description="Helical" evidence="1">
    <location>
        <begin position="72"/>
        <end position="99"/>
    </location>
</feature>
<dbReference type="InterPro" id="IPR009936">
    <property type="entry name" value="DUF1468"/>
</dbReference>
<organism evidence="3 4">
    <name type="scientific">Litchfieldella qijiaojingensis</name>
    <dbReference type="NCBI Taxonomy" id="980347"/>
    <lineage>
        <taxon>Bacteria</taxon>
        <taxon>Pseudomonadati</taxon>
        <taxon>Pseudomonadota</taxon>
        <taxon>Gammaproteobacteria</taxon>
        <taxon>Oceanospirillales</taxon>
        <taxon>Halomonadaceae</taxon>
        <taxon>Litchfieldella</taxon>
    </lineage>
</organism>
<keyword evidence="1" id="KW-1133">Transmembrane helix</keyword>
<evidence type="ECO:0000313" key="3">
    <source>
        <dbReference type="EMBL" id="GGX95576.1"/>
    </source>
</evidence>
<keyword evidence="1" id="KW-0472">Membrane</keyword>
<dbReference type="Proteomes" id="UP000653056">
    <property type="component" value="Unassembled WGS sequence"/>
</dbReference>
<name>A0ABQ2YUB6_9GAMM</name>
<dbReference type="RefSeq" id="WP_189469475.1">
    <property type="nucleotide sequence ID" value="NZ_BMXS01000011.1"/>
</dbReference>
<dbReference type="EMBL" id="BMXS01000011">
    <property type="protein sequence ID" value="GGX95576.1"/>
    <property type="molecule type" value="Genomic_DNA"/>
</dbReference>
<proteinExistence type="predicted"/>
<feature type="transmembrane region" description="Helical" evidence="1">
    <location>
        <begin position="111"/>
        <end position="134"/>
    </location>
</feature>
<keyword evidence="1" id="KW-0812">Transmembrane</keyword>
<protein>
    <recommendedName>
        <fullName evidence="2">DUF1468 domain-containing protein</fullName>
    </recommendedName>
</protein>
<feature type="transmembrane region" description="Helical" evidence="1">
    <location>
        <begin position="33"/>
        <end position="52"/>
    </location>
</feature>
<evidence type="ECO:0000259" key="2">
    <source>
        <dbReference type="Pfam" id="PF07331"/>
    </source>
</evidence>
<feature type="transmembrane region" description="Helical" evidence="1">
    <location>
        <begin position="6"/>
        <end position="26"/>
    </location>
</feature>
<sequence length="144" mass="15181">MTLVKIDRGVALLFGVAFAAVIATGLGMRGDAGVFPAIAGSLGIIACIGLALGTLRSNPSDEPSAPLEVRRLLIICLCVLGLLVLMVTAGTFIALPLFLFAGLRWLARLRWLTSLLISLGFTAMIYLIFVQLLAVPLPSGWLTS</sequence>
<feature type="domain" description="DUF1468" evidence="2">
    <location>
        <begin position="12"/>
        <end position="138"/>
    </location>
</feature>
<comment type="caution">
    <text evidence="3">The sequence shown here is derived from an EMBL/GenBank/DDBJ whole genome shotgun (WGS) entry which is preliminary data.</text>
</comment>
<evidence type="ECO:0000256" key="1">
    <source>
        <dbReference type="SAM" id="Phobius"/>
    </source>
</evidence>
<dbReference type="Pfam" id="PF07331">
    <property type="entry name" value="TctB"/>
    <property type="match status" value="1"/>
</dbReference>
<reference evidence="4" key="1">
    <citation type="journal article" date="2019" name="Int. J. Syst. Evol. Microbiol.">
        <title>The Global Catalogue of Microorganisms (GCM) 10K type strain sequencing project: providing services to taxonomists for standard genome sequencing and annotation.</title>
        <authorList>
            <consortium name="The Broad Institute Genomics Platform"/>
            <consortium name="The Broad Institute Genome Sequencing Center for Infectious Disease"/>
            <person name="Wu L."/>
            <person name="Ma J."/>
        </authorList>
    </citation>
    <scope>NUCLEOTIDE SEQUENCE [LARGE SCALE GENOMIC DNA]</scope>
    <source>
        <strain evidence="4">KCTC 22228</strain>
    </source>
</reference>
<accession>A0ABQ2YUB6</accession>
<keyword evidence="4" id="KW-1185">Reference proteome</keyword>
<evidence type="ECO:0000313" key="4">
    <source>
        <dbReference type="Proteomes" id="UP000653056"/>
    </source>
</evidence>